<organism evidence="2 3">
    <name type="scientific">Suillus discolor</name>
    <dbReference type="NCBI Taxonomy" id="1912936"/>
    <lineage>
        <taxon>Eukaryota</taxon>
        <taxon>Fungi</taxon>
        <taxon>Dikarya</taxon>
        <taxon>Basidiomycota</taxon>
        <taxon>Agaricomycotina</taxon>
        <taxon>Agaricomycetes</taxon>
        <taxon>Agaricomycetidae</taxon>
        <taxon>Boletales</taxon>
        <taxon>Suillineae</taxon>
        <taxon>Suillaceae</taxon>
        <taxon>Suillus</taxon>
    </lineage>
</organism>
<proteinExistence type="predicted"/>
<feature type="compositionally biased region" description="Polar residues" evidence="1">
    <location>
        <begin position="11"/>
        <end position="21"/>
    </location>
</feature>
<evidence type="ECO:0000256" key="1">
    <source>
        <dbReference type="SAM" id="MobiDB-lite"/>
    </source>
</evidence>
<dbReference type="EMBL" id="JABBWM010000013">
    <property type="protein sequence ID" value="KAG2113218.1"/>
    <property type="molecule type" value="Genomic_DNA"/>
</dbReference>
<reference evidence="2" key="1">
    <citation type="journal article" date="2020" name="New Phytol.">
        <title>Comparative genomics reveals dynamic genome evolution in host specialist ectomycorrhizal fungi.</title>
        <authorList>
            <person name="Lofgren L.A."/>
            <person name="Nguyen N.H."/>
            <person name="Vilgalys R."/>
            <person name="Ruytinx J."/>
            <person name="Liao H.L."/>
            <person name="Branco S."/>
            <person name="Kuo A."/>
            <person name="LaButti K."/>
            <person name="Lipzen A."/>
            <person name="Andreopoulos W."/>
            <person name="Pangilinan J."/>
            <person name="Riley R."/>
            <person name="Hundley H."/>
            <person name="Na H."/>
            <person name="Barry K."/>
            <person name="Grigoriev I.V."/>
            <person name="Stajich J.E."/>
            <person name="Kennedy P.G."/>
        </authorList>
    </citation>
    <scope>NUCLEOTIDE SEQUENCE</scope>
    <source>
        <strain evidence="2">FC423</strain>
    </source>
</reference>
<dbReference type="OrthoDB" id="3208495at2759"/>
<feature type="non-terminal residue" evidence="2">
    <location>
        <position position="177"/>
    </location>
</feature>
<name>A0A9P7FBG5_9AGAM</name>
<dbReference type="GeneID" id="64692312"/>
<dbReference type="RefSeq" id="XP_041295776.1">
    <property type="nucleotide sequence ID" value="XM_041430053.1"/>
</dbReference>
<comment type="caution">
    <text evidence="2">The sequence shown here is derived from an EMBL/GenBank/DDBJ whole genome shotgun (WGS) entry which is preliminary data.</text>
</comment>
<gene>
    <name evidence="2" type="ORF">F5147DRAFT_529179</name>
</gene>
<protein>
    <submittedName>
        <fullName evidence="2">Uncharacterized protein</fullName>
    </submittedName>
</protein>
<accession>A0A9P7FBG5</accession>
<feature type="region of interest" description="Disordered" evidence="1">
    <location>
        <begin position="1"/>
        <end position="25"/>
    </location>
</feature>
<sequence>DMLPEGPGPLATSSTHNNTEPPSHVLPSRVRLLVTETFHTLVNSFNLMREYRGRPSHVPDADVDFEQLCGNSAQIPSNEGPQSLAKNIHPYHNMSSFLLNHWFWNRGANKSKADHKELIKNVLSHPDFRTEDLCGINMDKLDAQVADDADSPWEGNGWINSNLTIDIPLGEKTTKSS</sequence>
<evidence type="ECO:0000313" key="2">
    <source>
        <dbReference type="EMBL" id="KAG2113218.1"/>
    </source>
</evidence>
<evidence type="ECO:0000313" key="3">
    <source>
        <dbReference type="Proteomes" id="UP000823399"/>
    </source>
</evidence>
<dbReference type="AlphaFoldDB" id="A0A9P7FBG5"/>
<feature type="non-terminal residue" evidence="2">
    <location>
        <position position="1"/>
    </location>
</feature>
<keyword evidence="3" id="KW-1185">Reference proteome</keyword>
<dbReference type="Proteomes" id="UP000823399">
    <property type="component" value="Unassembled WGS sequence"/>
</dbReference>